<evidence type="ECO:0008006" key="4">
    <source>
        <dbReference type="Google" id="ProtNLM"/>
    </source>
</evidence>
<organism evidence="2 3">
    <name type="scientific">Prorocentrum cordatum</name>
    <dbReference type="NCBI Taxonomy" id="2364126"/>
    <lineage>
        <taxon>Eukaryota</taxon>
        <taxon>Sar</taxon>
        <taxon>Alveolata</taxon>
        <taxon>Dinophyceae</taxon>
        <taxon>Prorocentrales</taxon>
        <taxon>Prorocentraceae</taxon>
        <taxon>Prorocentrum</taxon>
    </lineage>
</organism>
<keyword evidence="3" id="KW-1185">Reference proteome</keyword>
<gene>
    <name evidence="2" type="ORF">PCOR1329_LOCUS80662</name>
</gene>
<proteinExistence type="predicted"/>
<accession>A0ABN9XXQ8</accession>
<reference evidence="2" key="1">
    <citation type="submission" date="2023-10" db="EMBL/GenBank/DDBJ databases">
        <authorList>
            <person name="Chen Y."/>
            <person name="Shah S."/>
            <person name="Dougan E. K."/>
            <person name="Thang M."/>
            <person name="Chan C."/>
        </authorList>
    </citation>
    <scope>NUCLEOTIDE SEQUENCE [LARGE SCALE GENOMIC DNA]</scope>
</reference>
<feature type="region of interest" description="Disordered" evidence="1">
    <location>
        <begin position="118"/>
        <end position="142"/>
    </location>
</feature>
<evidence type="ECO:0000256" key="1">
    <source>
        <dbReference type="SAM" id="MobiDB-lite"/>
    </source>
</evidence>
<evidence type="ECO:0000313" key="3">
    <source>
        <dbReference type="Proteomes" id="UP001189429"/>
    </source>
</evidence>
<dbReference type="EMBL" id="CAUYUJ010021449">
    <property type="protein sequence ID" value="CAK0904713.1"/>
    <property type="molecule type" value="Genomic_DNA"/>
</dbReference>
<protein>
    <recommendedName>
        <fullName evidence="4">Tubulin-specific chaperone A</fullName>
    </recommendedName>
</protein>
<dbReference type="Proteomes" id="UP001189429">
    <property type="component" value="Unassembled WGS sequence"/>
</dbReference>
<sequence length="142" mass="15965">MRRRTLRKELLRHVDVLEGRVHEKDRCIRALQRTAEERGGVGHEAQVSYLEQNGIVDMDTWKQQGSTLINKAHEDAAMYKKALVERTSTEDSELQQMVAQLNTLLEQVQQQVNAGLQSASGRLAPSGVQALRGSSDRSGEQR</sequence>
<comment type="caution">
    <text evidence="2">The sequence shown here is derived from an EMBL/GenBank/DDBJ whole genome shotgun (WGS) entry which is preliminary data.</text>
</comment>
<name>A0ABN9XXQ8_9DINO</name>
<evidence type="ECO:0000313" key="2">
    <source>
        <dbReference type="EMBL" id="CAK0904713.1"/>
    </source>
</evidence>